<dbReference type="GO" id="GO:0090114">
    <property type="term" value="P:COPII-coated vesicle budding"/>
    <property type="evidence" value="ECO:0007669"/>
    <property type="project" value="TreeGrafter"/>
</dbReference>
<evidence type="ECO:0000256" key="7">
    <source>
        <dbReference type="ARBA" id="ARBA00022927"/>
    </source>
</evidence>
<keyword evidence="10" id="KW-0539">Nucleus</keyword>
<feature type="chain" id="PRO_5041234969" evidence="12">
    <location>
        <begin position="17"/>
        <end position="161"/>
    </location>
</feature>
<evidence type="ECO:0000256" key="4">
    <source>
        <dbReference type="ARBA" id="ARBA00022574"/>
    </source>
</evidence>
<dbReference type="GO" id="GO:0051028">
    <property type="term" value="P:mRNA transport"/>
    <property type="evidence" value="ECO:0007669"/>
    <property type="project" value="UniProtKB-KW"/>
</dbReference>
<proteinExistence type="inferred from homology"/>
<dbReference type="GO" id="GO:0005198">
    <property type="term" value="F:structural molecule activity"/>
    <property type="evidence" value="ECO:0007669"/>
    <property type="project" value="InterPro"/>
</dbReference>
<dbReference type="EMBL" id="JAHRHJ020000010">
    <property type="protein sequence ID" value="KAH9299462.1"/>
    <property type="molecule type" value="Genomic_DNA"/>
</dbReference>
<comment type="similarity">
    <text evidence="2">Belongs to the WD repeat SEC13 family.</text>
</comment>
<reference evidence="13 14" key="1">
    <citation type="journal article" date="2021" name="Nat. Plants">
        <title>The Taxus genome provides insights into paclitaxel biosynthesis.</title>
        <authorList>
            <person name="Xiong X."/>
            <person name="Gou J."/>
            <person name="Liao Q."/>
            <person name="Li Y."/>
            <person name="Zhou Q."/>
            <person name="Bi G."/>
            <person name="Li C."/>
            <person name="Du R."/>
            <person name="Wang X."/>
            <person name="Sun T."/>
            <person name="Guo L."/>
            <person name="Liang H."/>
            <person name="Lu P."/>
            <person name="Wu Y."/>
            <person name="Zhang Z."/>
            <person name="Ro D.K."/>
            <person name="Shang Y."/>
            <person name="Huang S."/>
            <person name="Yan J."/>
        </authorList>
    </citation>
    <scope>NUCLEOTIDE SEQUENCE [LARGE SCALE GENOMIC DNA]</scope>
    <source>
        <strain evidence="13">Ta-2019</strain>
    </source>
</reference>
<keyword evidence="4 11" id="KW-0853">WD repeat</keyword>
<dbReference type="GO" id="GO:0030127">
    <property type="term" value="C:COPII vesicle coat"/>
    <property type="evidence" value="ECO:0007669"/>
    <property type="project" value="TreeGrafter"/>
</dbReference>
<dbReference type="InterPro" id="IPR036322">
    <property type="entry name" value="WD40_repeat_dom_sf"/>
</dbReference>
<accession>A0AA38CFS7</accession>
<keyword evidence="5" id="KW-0677">Repeat</keyword>
<dbReference type="SUPFAM" id="SSF50978">
    <property type="entry name" value="WD40 repeat-like"/>
    <property type="match status" value="1"/>
</dbReference>
<dbReference type="InterPro" id="IPR001680">
    <property type="entry name" value="WD40_rpt"/>
</dbReference>
<keyword evidence="8" id="KW-0811">Translocation</keyword>
<keyword evidence="3" id="KW-0813">Transport</keyword>
<dbReference type="InterPro" id="IPR015943">
    <property type="entry name" value="WD40/YVTN_repeat-like_dom_sf"/>
</dbReference>
<evidence type="ECO:0000313" key="13">
    <source>
        <dbReference type="EMBL" id="KAH9299462.1"/>
    </source>
</evidence>
<name>A0AA38CFS7_TAXCH</name>
<dbReference type="GO" id="GO:0031080">
    <property type="term" value="C:nuclear pore outer ring"/>
    <property type="evidence" value="ECO:0007669"/>
    <property type="project" value="TreeGrafter"/>
</dbReference>
<dbReference type="InterPro" id="IPR037363">
    <property type="entry name" value="Sec13/Seh1_fam"/>
</dbReference>
<evidence type="ECO:0000256" key="9">
    <source>
        <dbReference type="ARBA" id="ARBA00023132"/>
    </source>
</evidence>
<evidence type="ECO:0000256" key="10">
    <source>
        <dbReference type="ARBA" id="ARBA00023242"/>
    </source>
</evidence>
<gene>
    <name evidence="13" type="ORF">KI387_031144</name>
</gene>
<keyword evidence="9" id="KW-0906">Nuclear pore complex</keyword>
<dbReference type="AlphaFoldDB" id="A0AA38CFS7"/>
<dbReference type="GO" id="GO:0006606">
    <property type="term" value="P:protein import into nucleus"/>
    <property type="evidence" value="ECO:0007669"/>
    <property type="project" value="TreeGrafter"/>
</dbReference>
<feature type="repeat" description="WD" evidence="11">
    <location>
        <begin position="66"/>
        <end position="101"/>
    </location>
</feature>
<comment type="subcellular location">
    <subcellularLocation>
        <location evidence="1">Nucleus</location>
        <location evidence="1">Nuclear pore complex</location>
    </subcellularLocation>
</comment>
<evidence type="ECO:0000256" key="6">
    <source>
        <dbReference type="ARBA" id="ARBA00022816"/>
    </source>
</evidence>
<dbReference type="PROSITE" id="PS50294">
    <property type="entry name" value="WD_REPEATS_REGION"/>
    <property type="match status" value="1"/>
</dbReference>
<dbReference type="Gene3D" id="2.130.10.10">
    <property type="entry name" value="YVTN repeat-like/Quinoprotein amine dehydrogenase"/>
    <property type="match status" value="1"/>
</dbReference>
<keyword evidence="6" id="KW-0509">mRNA transport</keyword>
<evidence type="ECO:0000256" key="12">
    <source>
        <dbReference type="SAM" id="SignalP"/>
    </source>
</evidence>
<dbReference type="PROSITE" id="PS50082">
    <property type="entry name" value="WD_REPEATS_2"/>
    <property type="match status" value="1"/>
</dbReference>
<dbReference type="Proteomes" id="UP000824469">
    <property type="component" value="Unassembled WGS sequence"/>
</dbReference>
<dbReference type="PANTHER" id="PTHR11024:SF2">
    <property type="entry name" value="PROTEIN SEC13 HOMOLOG"/>
    <property type="match status" value="1"/>
</dbReference>
<organism evidence="13 14">
    <name type="scientific">Taxus chinensis</name>
    <name type="common">Chinese yew</name>
    <name type="synonym">Taxus wallichiana var. chinensis</name>
    <dbReference type="NCBI Taxonomy" id="29808"/>
    <lineage>
        <taxon>Eukaryota</taxon>
        <taxon>Viridiplantae</taxon>
        <taxon>Streptophyta</taxon>
        <taxon>Embryophyta</taxon>
        <taxon>Tracheophyta</taxon>
        <taxon>Spermatophyta</taxon>
        <taxon>Pinopsida</taxon>
        <taxon>Pinidae</taxon>
        <taxon>Conifers II</taxon>
        <taxon>Cupressales</taxon>
        <taxon>Taxaceae</taxon>
        <taxon>Taxus</taxon>
    </lineage>
</organism>
<evidence type="ECO:0000256" key="2">
    <source>
        <dbReference type="ARBA" id="ARBA00010102"/>
    </source>
</evidence>
<keyword evidence="12" id="KW-0732">Signal</keyword>
<feature type="signal peptide" evidence="12">
    <location>
        <begin position="1"/>
        <end position="16"/>
    </location>
</feature>
<evidence type="ECO:0000256" key="11">
    <source>
        <dbReference type="PROSITE-ProRule" id="PRU00221"/>
    </source>
</evidence>
<keyword evidence="14" id="KW-1185">Reference proteome</keyword>
<evidence type="ECO:0000256" key="1">
    <source>
        <dbReference type="ARBA" id="ARBA00004567"/>
    </source>
</evidence>
<evidence type="ECO:0000256" key="5">
    <source>
        <dbReference type="ARBA" id="ARBA00022737"/>
    </source>
</evidence>
<comment type="caution">
    <text evidence="13">The sequence shown here is derived from an EMBL/GenBank/DDBJ whole genome shotgun (WGS) entry which is preliminary data.</text>
</comment>
<evidence type="ECO:0000256" key="8">
    <source>
        <dbReference type="ARBA" id="ARBA00023010"/>
    </source>
</evidence>
<dbReference type="Pfam" id="PF00400">
    <property type="entry name" value="WD40"/>
    <property type="match status" value="2"/>
</dbReference>
<evidence type="ECO:0000256" key="3">
    <source>
        <dbReference type="ARBA" id="ARBA00022448"/>
    </source>
</evidence>
<evidence type="ECO:0000313" key="14">
    <source>
        <dbReference type="Proteomes" id="UP000824469"/>
    </source>
</evidence>
<sequence>MDVMVAMMQFMVGVTAVSWAPALAPRSRVGEPSDAFQKLVSGGCDNTAKVWKFYNGSWKLDCFPPLQMHTDWVHDVAWAPNLGLSKSTIASCSQDGTVVIWTQGKEGDKWVGTVLNDFKTLVWRVSWTLTGNILAVADGNNNVTLWKEAVDGEWNQVTTIQ</sequence>
<dbReference type="PANTHER" id="PTHR11024">
    <property type="entry name" value="NUCLEAR PORE COMPLEX PROTEIN SEC13 / SEH1 FAMILY MEMBER"/>
    <property type="match status" value="1"/>
</dbReference>
<protein>
    <submittedName>
        <fullName evidence="13">Uncharacterized protein</fullName>
    </submittedName>
</protein>
<keyword evidence="7" id="KW-0653">Protein transport</keyword>
<dbReference type="SMART" id="SM00320">
    <property type="entry name" value="WD40"/>
    <property type="match status" value="3"/>
</dbReference>